<evidence type="ECO:0000259" key="3">
    <source>
        <dbReference type="Pfam" id="PF15983"/>
    </source>
</evidence>
<feature type="region of interest" description="Disordered" evidence="1">
    <location>
        <begin position="20"/>
        <end position="98"/>
    </location>
</feature>
<feature type="compositionally biased region" description="Low complexity" evidence="1">
    <location>
        <begin position="20"/>
        <end position="38"/>
    </location>
</feature>
<reference evidence="5" key="1">
    <citation type="journal article" date="2019" name="Int. J. Syst. Evol. Microbiol.">
        <title>The Global Catalogue of Microorganisms (GCM) 10K type strain sequencing project: providing services to taxonomists for standard genome sequencing and annotation.</title>
        <authorList>
            <consortium name="The Broad Institute Genomics Platform"/>
            <consortium name="The Broad Institute Genome Sequencing Center for Infectious Disease"/>
            <person name="Wu L."/>
            <person name="Ma J."/>
        </authorList>
    </citation>
    <scope>NUCLEOTIDE SEQUENCE [LARGE SCALE GENOMIC DNA]</scope>
    <source>
        <strain evidence="5">CCM 8934</strain>
    </source>
</reference>
<feature type="domain" description="DUF4767" evidence="3">
    <location>
        <begin position="105"/>
        <end position="239"/>
    </location>
</feature>
<dbReference type="Pfam" id="PF15983">
    <property type="entry name" value="DUF4767"/>
    <property type="match status" value="1"/>
</dbReference>
<accession>A0ABW1UGN1</accession>
<dbReference type="InterPro" id="IPR031927">
    <property type="entry name" value="DUF4767"/>
</dbReference>
<name>A0ABW1UGN1_9LACO</name>
<dbReference type="PROSITE" id="PS51257">
    <property type="entry name" value="PROKAR_LIPOPROTEIN"/>
    <property type="match status" value="1"/>
</dbReference>
<sequence>MKKLWAVVLVGTLLLTGCSGNNNKQASSKSSESVRSTKTVAKATHAKRVTKSVKSTRSAVAMKASSQAESSSQVSATTPSASQATAPAVTRSSQSTTQTTQATATVWNATKTQQLAAFMGQWQAAMGQTYQGTYNGDNPNHLGIVFPDAITSGQLNGRVSLGGQLVNLTWSTNGENGQAYQVVAVATGNQSKLGFPTTYLFCIHNQQPVVYMSQTTNGNIFYIQNTQNAALQAGFAKIVAGQN</sequence>
<dbReference type="RefSeq" id="WP_137606120.1">
    <property type="nucleotide sequence ID" value="NZ_BJDH01000001.1"/>
</dbReference>
<keyword evidence="2" id="KW-0732">Signal</keyword>
<evidence type="ECO:0000313" key="4">
    <source>
        <dbReference type="EMBL" id="MFC6294376.1"/>
    </source>
</evidence>
<comment type="caution">
    <text evidence="4">The sequence shown here is derived from an EMBL/GenBank/DDBJ whole genome shotgun (WGS) entry which is preliminary data.</text>
</comment>
<feature type="compositionally biased region" description="Low complexity" evidence="1">
    <location>
        <begin position="64"/>
        <end position="98"/>
    </location>
</feature>
<dbReference type="Proteomes" id="UP001596227">
    <property type="component" value="Unassembled WGS sequence"/>
</dbReference>
<gene>
    <name evidence="4" type="ORF">ACFQH1_04085</name>
</gene>
<feature type="signal peptide" evidence="2">
    <location>
        <begin position="1"/>
        <end position="21"/>
    </location>
</feature>
<organism evidence="4 5">
    <name type="scientific">Lactiplantibacillus daoliensis</name>
    <dbReference type="NCBI Taxonomy" id="2559916"/>
    <lineage>
        <taxon>Bacteria</taxon>
        <taxon>Bacillati</taxon>
        <taxon>Bacillota</taxon>
        <taxon>Bacilli</taxon>
        <taxon>Lactobacillales</taxon>
        <taxon>Lactobacillaceae</taxon>
        <taxon>Lactiplantibacillus</taxon>
    </lineage>
</organism>
<proteinExistence type="predicted"/>
<evidence type="ECO:0000313" key="5">
    <source>
        <dbReference type="Proteomes" id="UP001596227"/>
    </source>
</evidence>
<evidence type="ECO:0000256" key="2">
    <source>
        <dbReference type="SAM" id="SignalP"/>
    </source>
</evidence>
<protein>
    <submittedName>
        <fullName evidence="4">DUF4767 domain-containing protein</fullName>
    </submittedName>
</protein>
<dbReference type="EMBL" id="JBHSSB010000014">
    <property type="protein sequence ID" value="MFC6294376.1"/>
    <property type="molecule type" value="Genomic_DNA"/>
</dbReference>
<evidence type="ECO:0000256" key="1">
    <source>
        <dbReference type="SAM" id="MobiDB-lite"/>
    </source>
</evidence>
<keyword evidence="5" id="KW-1185">Reference proteome</keyword>
<feature type="chain" id="PRO_5046596572" evidence="2">
    <location>
        <begin position="22"/>
        <end position="243"/>
    </location>
</feature>